<gene>
    <name evidence="2" type="ORF">ABT404_24260</name>
</gene>
<evidence type="ECO:0000313" key="2">
    <source>
        <dbReference type="EMBL" id="MER7182558.1"/>
    </source>
</evidence>
<feature type="region of interest" description="Disordered" evidence="1">
    <location>
        <begin position="88"/>
        <end position="111"/>
    </location>
</feature>
<dbReference type="InterPro" id="IPR011051">
    <property type="entry name" value="RmlC_Cupin_sf"/>
</dbReference>
<evidence type="ECO:0008006" key="4">
    <source>
        <dbReference type="Google" id="ProtNLM"/>
    </source>
</evidence>
<dbReference type="RefSeq" id="WP_350783618.1">
    <property type="nucleotide sequence ID" value="NZ_JBEPEK010000184.1"/>
</dbReference>
<proteinExistence type="predicted"/>
<evidence type="ECO:0000313" key="3">
    <source>
        <dbReference type="Proteomes" id="UP001474181"/>
    </source>
</evidence>
<dbReference type="Proteomes" id="UP001474181">
    <property type="component" value="Unassembled WGS sequence"/>
</dbReference>
<reference evidence="2 3" key="1">
    <citation type="submission" date="2024-06" db="EMBL/GenBank/DDBJ databases">
        <title>The Natural Products Discovery Center: Release of the First 8490 Sequenced Strains for Exploring Actinobacteria Biosynthetic Diversity.</title>
        <authorList>
            <person name="Kalkreuter E."/>
            <person name="Kautsar S.A."/>
            <person name="Yang D."/>
            <person name="Bader C.D."/>
            <person name="Teijaro C.N."/>
            <person name="Fluegel L."/>
            <person name="Davis C.M."/>
            <person name="Simpson J.R."/>
            <person name="Lauterbach L."/>
            <person name="Steele A.D."/>
            <person name="Gui C."/>
            <person name="Meng S."/>
            <person name="Li G."/>
            <person name="Viehrig K."/>
            <person name="Ye F."/>
            <person name="Su P."/>
            <person name="Kiefer A.F."/>
            <person name="Nichols A."/>
            <person name="Cepeda A.J."/>
            <person name="Yan W."/>
            <person name="Fan B."/>
            <person name="Jiang Y."/>
            <person name="Adhikari A."/>
            <person name="Zheng C.-J."/>
            <person name="Schuster L."/>
            <person name="Cowan T.M."/>
            <person name="Smanski M.J."/>
            <person name="Chevrette M.G."/>
            <person name="De Carvalho L.P.S."/>
            <person name="Shen B."/>
        </authorList>
    </citation>
    <scope>NUCLEOTIDE SEQUENCE [LARGE SCALE GENOMIC DNA]</scope>
    <source>
        <strain evidence="2 3">NPDC000234</strain>
    </source>
</reference>
<accession>A0ABV1X0L5</accession>
<evidence type="ECO:0000256" key="1">
    <source>
        <dbReference type="SAM" id="MobiDB-lite"/>
    </source>
</evidence>
<organism evidence="2 3">
    <name type="scientific">Streptomyces hyaluromycini</name>
    <dbReference type="NCBI Taxonomy" id="1377993"/>
    <lineage>
        <taxon>Bacteria</taxon>
        <taxon>Bacillati</taxon>
        <taxon>Actinomycetota</taxon>
        <taxon>Actinomycetes</taxon>
        <taxon>Kitasatosporales</taxon>
        <taxon>Streptomycetaceae</taxon>
        <taxon>Streptomyces</taxon>
    </lineage>
</organism>
<name>A0ABV1X0L5_9ACTN</name>
<dbReference type="EMBL" id="JBEPEK010000184">
    <property type="protein sequence ID" value="MER7182558.1"/>
    <property type="molecule type" value="Genomic_DNA"/>
</dbReference>
<comment type="caution">
    <text evidence="2">The sequence shown here is derived from an EMBL/GenBank/DDBJ whole genome shotgun (WGS) entry which is preliminary data.</text>
</comment>
<protein>
    <recommendedName>
        <fullName evidence="4">AraC family transcriptional regulator</fullName>
    </recommendedName>
</protein>
<keyword evidence="3" id="KW-1185">Reference proteome</keyword>
<sequence length="111" mass="12123">MTERLPPLTPTLLTRLGPAVADYPPGSVFGPRDGGSYEFVWLLHGSARWVCDDLTVPLTSSALQLVRPGMRDTFHWDPRRPTRHAYTHFRLPAGPGARSPSTTPAGRSSGT</sequence>
<feature type="compositionally biased region" description="Polar residues" evidence="1">
    <location>
        <begin position="99"/>
        <end position="111"/>
    </location>
</feature>
<dbReference type="SUPFAM" id="SSF51182">
    <property type="entry name" value="RmlC-like cupins"/>
    <property type="match status" value="1"/>
</dbReference>